<name>A0ABT5DGX0_9BACT</name>
<dbReference type="PIRSF" id="PIRSF029063">
    <property type="entry name" value="IV_sec_VirJ"/>
    <property type="match status" value="1"/>
</dbReference>
<accession>A0ABT5DGX0</accession>
<dbReference type="Gene3D" id="3.40.50.1820">
    <property type="entry name" value="alpha/beta hydrolase"/>
    <property type="match status" value="1"/>
</dbReference>
<dbReference type="Proteomes" id="UP001221838">
    <property type="component" value="Unassembled WGS sequence"/>
</dbReference>
<dbReference type="SUPFAM" id="SSF53474">
    <property type="entry name" value="alpha/beta-Hydrolases"/>
    <property type="match status" value="1"/>
</dbReference>
<evidence type="ECO:0000313" key="4">
    <source>
        <dbReference type="Proteomes" id="UP001221838"/>
    </source>
</evidence>
<dbReference type="InterPro" id="IPR011225">
    <property type="entry name" value="IV_sec_VirJ"/>
</dbReference>
<protein>
    <submittedName>
        <fullName evidence="3">Virulence factor family protein</fullName>
    </submittedName>
</protein>
<proteinExistence type="predicted"/>
<keyword evidence="4" id="KW-1185">Reference proteome</keyword>
<evidence type="ECO:0000256" key="1">
    <source>
        <dbReference type="SAM" id="SignalP"/>
    </source>
</evidence>
<keyword evidence="1" id="KW-0732">Signal</keyword>
<dbReference type="InterPro" id="IPR010333">
    <property type="entry name" value="VirJ"/>
</dbReference>
<dbReference type="InterPro" id="IPR029058">
    <property type="entry name" value="AB_hydrolase_fold"/>
</dbReference>
<comment type="caution">
    <text evidence="3">The sequence shown here is derived from an EMBL/GenBank/DDBJ whole genome shotgun (WGS) entry which is preliminary data.</text>
</comment>
<dbReference type="Pfam" id="PF06057">
    <property type="entry name" value="VirJ"/>
    <property type="match status" value="1"/>
</dbReference>
<feature type="chain" id="PRO_5046862269" evidence="1">
    <location>
        <begin position="22"/>
        <end position="471"/>
    </location>
</feature>
<feature type="signal peptide" evidence="1">
    <location>
        <begin position="1"/>
        <end position="21"/>
    </location>
</feature>
<evidence type="ECO:0000313" key="3">
    <source>
        <dbReference type="EMBL" id="MDC0712916.1"/>
    </source>
</evidence>
<gene>
    <name evidence="3" type="ORF">POL68_30925</name>
</gene>
<feature type="domain" description="Bacterial virulence" evidence="2">
    <location>
        <begin position="274"/>
        <end position="460"/>
    </location>
</feature>
<reference evidence="3 4" key="1">
    <citation type="submission" date="2022-11" db="EMBL/GenBank/DDBJ databases">
        <title>Minimal conservation of predation-associated metabolite biosynthetic gene clusters underscores biosynthetic potential of Myxococcota including descriptions for ten novel species: Archangium lansinium sp. nov., Myxococcus landrumus sp. nov., Nannocystis bai.</title>
        <authorList>
            <person name="Ahearne A."/>
            <person name="Stevens C."/>
            <person name="Dowd S."/>
        </authorList>
    </citation>
    <scope>NUCLEOTIDE SEQUENCE [LARGE SCALE GENOMIC DNA]</scope>
    <source>
        <strain evidence="3 4">NCWAL01</strain>
    </source>
</reference>
<dbReference type="EMBL" id="JAQNDM010000002">
    <property type="protein sequence ID" value="MDC0712916.1"/>
    <property type="molecule type" value="Genomic_DNA"/>
</dbReference>
<organism evidence="3 4">
    <name type="scientific">Stigmatella ashevillensis</name>
    <dbReference type="NCBI Taxonomy" id="2995309"/>
    <lineage>
        <taxon>Bacteria</taxon>
        <taxon>Pseudomonadati</taxon>
        <taxon>Myxococcota</taxon>
        <taxon>Myxococcia</taxon>
        <taxon>Myxococcales</taxon>
        <taxon>Cystobacterineae</taxon>
        <taxon>Archangiaceae</taxon>
        <taxon>Stigmatella</taxon>
    </lineage>
</organism>
<evidence type="ECO:0000259" key="2">
    <source>
        <dbReference type="Pfam" id="PF06057"/>
    </source>
</evidence>
<dbReference type="RefSeq" id="WP_272143062.1">
    <property type="nucleotide sequence ID" value="NZ_JAQNDM010000002.1"/>
</dbReference>
<sequence length="471" mass="49415">MKTFLLALSLVLALGAFPSGATEKSSLTFGRFGRVEVLRPSGAPRSVALLLTGPDASAALPEALASQGALVLSVHTAVFLKRLAQGQRCAYPAGDLEALSQFAQKELGLPEYLHPVLIGTQGGAGLAYAALAQSPENTFRGVVTLGFDAELPLTLPLCRGNGLVRARTRRGLLERVKPVPALNAPWRLVVDGQGGDQELAEARAFTQQTQGAQVIPPPEGTRSPEARLGTLLQLYEDLSQPRPPPTPSAALLAKTESLSGLPLIELPTPPGPADTLALLLSGDGGWAGIDKHLAEALNAQGLPVLGWDSLRYFWKRRTPEETARDVERALTHYLTTWGKQKVVLVGYSRGADLLPAIAARLSPALRERVILVALVAPGKGAEFEVHITDLLGGGGNDSAVLPEVEALGGKPVLCLYGDAEAAESLCPLLLKVPGAKTVMLKGGHHFDGDYARVAQAITGALAPEGGPPPYP</sequence>